<dbReference type="Proteomes" id="UP000003423">
    <property type="component" value="Unassembled WGS sequence"/>
</dbReference>
<keyword evidence="2" id="KW-1185">Reference proteome</keyword>
<name>I3D3H1_9ARCH</name>
<evidence type="ECO:0000313" key="2">
    <source>
        <dbReference type="Proteomes" id="UP000003423"/>
    </source>
</evidence>
<proteinExistence type="predicted"/>
<evidence type="ECO:0000313" key="1">
    <source>
        <dbReference type="EMBL" id="EIJ66264.1"/>
    </source>
</evidence>
<sequence length="53" mass="6218">MKKVLINFLINNKPAWEFTELLIQNYISDYVSIQILNNNFILANNYGILLCLN</sequence>
<reference evidence="1 2" key="1">
    <citation type="journal article" date="2012" name="J. Bacteriol.">
        <title>Genome sequence of "Candidatus Nitrosopumilus salaria" BD31, an ammonia-oxidizing archaeon from the San Francisco Bay estuary.</title>
        <authorList>
            <person name="Mosier A.C."/>
            <person name="Allen E.E."/>
            <person name="Kim M."/>
            <person name="Ferriera S."/>
            <person name="Francis C.A."/>
        </authorList>
    </citation>
    <scope>NUCLEOTIDE SEQUENCE [LARGE SCALE GENOMIC DNA]</scope>
    <source>
        <strain evidence="1 2">BD31</strain>
    </source>
</reference>
<gene>
    <name evidence="1" type="ORF">BD31_I0339</name>
</gene>
<dbReference type="AlphaFoldDB" id="I3D3H1"/>
<dbReference type="EMBL" id="AEXL02000075">
    <property type="protein sequence ID" value="EIJ66264.1"/>
    <property type="molecule type" value="Genomic_DNA"/>
</dbReference>
<comment type="caution">
    <text evidence="1">The sequence shown here is derived from an EMBL/GenBank/DDBJ whole genome shotgun (WGS) entry which is preliminary data.</text>
</comment>
<protein>
    <submittedName>
        <fullName evidence="1">Uncharacterized protein</fullName>
    </submittedName>
</protein>
<organism evidence="1 2">
    <name type="scientific">Candidatus Nitrosopumilus salarius BD31</name>
    <dbReference type="NCBI Taxonomy" id="859350"/>
    <lineage>
        <taxon>Archaea</taxon>
        <taxon>Nitrososphaerota</taxon>
        <taxon>Nitrososphaeria</taxon>
        <taxon>Nitrosopumilales</taxon>
        <taxon>Nitrosopumilaceae</taxon>
        <taxon>Nitrosopumilus</taxon>
    </lineage>
</organism>
<accession>I3D3H1</accession>